<accession>B0TFC4</accession>
<dbReference type="FunFam" id="1.10.240.10:FF:000005">
    <property type="entry name" value="Tryptophan--tRNA ligase"/>
    <property type="match status" value="1"/>
</dbReference>
<evidence type="ECO:0000313" key="11">
    <source>
        <dbReference type="EMBL" id="ABZ84441.1"/>
    </source>
</evidence>
<gene>
    <name evidence="11" type="primary">trpS</name>
    <name evidence="11" type="ORF">HM1_1883</name>
</gene>
<dbReference type="STRING" id="498761.HM1_1883"/>
<evidence type="ECO:0000256" key="10">
    <source>
        <dbReference type="RuleBase" id="RU363036"/>
    </source>
</evidence>
<dbReference type="Gene3D" id="3.40.50.620">
    <property type="entry name" value="HUPs"/>
    <property type="match status" value="1"/>
</dbReference>
<dbReference type="eggNOG" id="COG0180">
    <property type="taxonomic scope" value="Bacteria"/>
</dbReference>
<evidence type="ECO:0000256" key="4">
    <source>
        <dbReference type="ARBA" id="ARBA00022741"/>
    </source>
</evidence>
<dbReference type="Pfam" id="PF00579">
    <property type="entry name" value="tRNA-synt_1b"/>
    <property type="match status" value="1"/>
</dbReference>
<evidence type="ECO:0000256" key="9">
    <source>
        <dbReference type="NCBIfam" id="TIGR00233"/>
    </source>
</evidence>
<evidence type="ECO:0000256" key="3">
    <source>
        <dbReference type="ARBA" id="ARBA00022598"/>
    </source>
</evidence>
<dbReference type="KEGG" id="hmo:HM1_1883"/>
<sequence length="333" mass="37472">MKKGKIFSGMRPTGQLHIGHLSVIENWIRLQDEYDCVFGIVDWHALTTSFDDVQALQRRIRDIALDWLSAGLDPEKSPIMVQSQVKEHAELHLLFSMMTPLSWLERVPTYKDQIQQFGAQGKDISMYGFLGYPLLQAADILIYKATHVPVGQDQIPHIELSREVARRFNHLYQTEVFPEPQVLLSEVPLLPGIDNRKMSKSYGNDIALSASSEEIKEKVRLMVTDPARVRKTDLGNPDVCVVHTYHKIYNDGEVCDIGDQCRKAGIGCVACKQRLAAKLETILGPIRERRAELLAKPGRVDEILAEGSLQARAKAADTMEQVREAMGVRGVMD</sequence>
<dbReference type="InterPro" id="IPR014729">
    <property type="entry name" value="Rossmann-like_a/b/a_fold"/>
</dbReference>
<keyword evidence="5 10" id="KW-0067">ATP-binding</keyword>
<dbReference type="AlphaFoldDB" id="B0TFC4"/>
<evidence type="ECO:0000256" key="5">
    <source>
        <dbReference type="ARBA" id="ARBA00022840"/>
    </source>
</evidence>
<comment type="similarity">
    <text evidence="1 10">Belongs to the class-I aminoacyl-tRNA synthetase family.</text>
</comment>
<dbReference type="InterPro" id="IPR002306">
    <property type="entry name" value="Trp-tRNA-ligase"/>
</dbReference>
<dbReference type="InterPro" id="IPR050203">
    <property type="entry name" value="Trp-tRNA_synthetase"/>
</dbReference>
<dbReference type="InterPro" id="IPR002305">
    <property type="entry name" value="aa-tRNA-synth_Ic"/>
</dbReference>
<dbReference type="CDD" id="cd00806">
    <property type="entry name" value="TrpRS_core"/>
    <property type="match status" value="1"/>
</dbReference>
<dbReference type="InterPro" id="IPR001412">
    <property type="entry name" value="aa-tRNA-synth_I_CS"/>
</dbReference>
<organism evidence="11 12">
    <name type="scientific">Heliobacterium modesticaldum (strain ATCC 51547 / Ice1)</name>
    <dbReference type="NCBI Taxonomy" id="498761"/>
    <lineage>
        <taxon>Bacteria</taxon>
        <taxon>Bacillati</taxon>
        <taxon>Bacillota</taxon>
        <taxon>Clostridia</taxon>
        <taxon>Eubacteriales</taxon>
        <taxon>Heliobacteriaceae</taxon>
        <taxon>Heliomicrobium</taxon>
    </lineage>
</organism>
<keyword evidence="4 10" id="KW-0547">Nucleotide-binding</keyword>
<dbReference type="GO" id="GO:0006436">
    <property type="term" value="P:tryptophanyl-tRNA aminoacylation"/>
    <property type="evidence" value="ECO:0007669"/>
    <property type="project" value="UniProtKB-UniRule"/>
</dbReference>
<dbReference type="PANTHER" id="PTHR43766">
    <property type="entry name" value="TRYPTOPHAN--TRNA LIGASE, MITOCHONDRIAL"/>
    <property type="match status" value="1"/>
</dbReference>
<keyword evidence="7 10" id="KW-0030">Aminoacyl-tRNA synthetase</keyword>
<dbReference type="GO" id="GO:0005829">
    <property type="term" value="C:cytosol"/>
    <property type="evidence" value="ECO:0007669"/>
    <property type="project" value="TreeGrafter"/>
</dbReference>
<evidence type="ECO:0000256" key="6">
    <source>
        <dbReference type="ARBA" id="ARBA00022917"/>
    </source>
</evidence>
<keyword evidence="12" id="KW-1185">Reference proteome</keyword>
<dbReference type="PANTHER" id="PTHR43766:SF1">
    <property type="entry name" value="TRYPTOPHAN--TRNA LIGASE, MITOCHONDRIAL"/>
    <property type="match status" value="1"/>
</dbReference>
<evidence type="ECO:0000256" key="1">
    <source>
        <dbReference type="ARBA" id="ARBA00005594"/>
    </source>
</evidence>
<evidence type="ECO:0000256" key="2">
    <source>
        <dbReference type="ARBA" id="ARBA00013161"/>
    </source>
</evidence>
<dbReference type="Proteomes" id="UP000008550">
    <property type="component" value="Chromosome"/>
</dbReference>
<name>B0TFC4_HELMI</name>
<dbReference type="EC" id="6.1.1.2" evidence="2 9"/>
<dbReference type="NCBIfam" id="TIGR00233">
    <property type="entry name" value="trpS"/>
    <property type="match status" value="1"/>
</dbReference>
<dbReference type="GO" id="GO:0004830">
    <property type="term" value="F:tryptophan-tRNA ligase activity"/>
    <property type="evidence" value="ECO:0007669"/>
    <property type="project" value="UniProtKB-UniRule"/>
</dbReference>
<dbReference type="GO" id="GO:0005524">
    <property type="term" value="F:ATP binding"/>
    <property type="evidence" value="ECO:0007669"/>
    <property type="project" value="UniProtKB-KW"/>
</dbReference>
<dbReference type="PRINTS" id="PR01039">
    <property type="entry name" value="TRNASYNTHTRP"/>
</dbReference>
<evidence type="ECO:0000256" key="8">
    <source>
        <dbReference type="ARBA" id="ARBA00049929"/>
    </source>
</evidence>
<keyword evidence="3 10" id="KW-0436">Ligase</keyword>
<dbReference type="HOGENOM" id="CLU_029244_0_0_9"/>
<dbReference type="PROSITE" id="PS00178">
    <property type="entry name" value="AA_TRNA_LIGASE_I"/>
    <property type="match status" value="1"/>
</dbReference>
<dbReference type="EMBL" id="CP000930">
    <property type="protein sequence ID" value="ABZ84441.1"/>
    <property type="molecule type" value="Genomic_DNA"/>
</dbReference>
<reference evidence="11 12" key="1">
    <citation type="journal article" date="2008" name="J. Bacteriol.">
        <title>The genome of Heliobacterium modesticaldum, a phototrophic representative of the Firmicutes containing the simplest photosynthetic apparatus.</title>
        <authorList>
            <person name="Sattley W.M."/>
            <person name="Madigan M.T."/>
            <person name="Swingley W.D."/>
            <person name="Cheung P.C."/>
            <person name="Clocksin K.M."/>
            <person name="Conrad A.L."/>
            <person name="Dejesa L.C."/>
            <person name="Honchak B.M."/>
            <person name="Jung D.O."/>
            <person name="Karbach L.E."/>
            <person name="Kurdoglu A."/>
            <person name="Lahiri S."/>
            <person name="Mastrian S.D."/>
            <person name="Page L.E."/>
            <person name="Taylor H.L."/>
            <person name="Wang Z.T."/>
            <person name="Raymond J."/>
            <person name="Chen M."/>
            <person name="Blankenship R.E."/>
            <person name="Touchman J.W."/>
        </authorList>
    </citation>
    <scope>NUCLEOTIDE SEQUENCE [LARGE SCALE GENOMIC DNA]</scope>
    <source>
        <strain evidence="12">ATCC 51547 / Ice1</strain>
    </source>
</reference>
<dbReference type="SUPFAM" id="SSF52374">
    <property type="entry name" value="Nucleotidylyl transferase"/>
    <property type="match status" value="1"/>
</dbReference>
<evidence type="ECO:0000256" key="7">
    <source>
        <dbReference type="ARBA" id="ARBA00023146"/>
    </source>
</evidence>
<protein>
    <recommendedName>
        <fullName evidence="2 9">Tryptophan--tRNA ligase</fullName>
        <ecNumber evidence="2 9">6.1.1.2</ecNumber>
    </recommendedName>
</protein>
<comment type="catalytic activity">
    <reaction evidence="8">
        <text>tRNA(Trp) + L-tryptophan + ATP = L-tryptophyl-tRNA(Trp) + AMP + diphosphate + H(+)</text>
        <dbReference type="Rhea" id="RHEA:24080"/>
        <dbReference type="Rhea" id="RHEA-COMP:9671"/>
        <dbReference type="Rhea" id="RHEA-COMP:9705"/>
        <dbReference type="ChEBI" id="CHEBI:15378"/>
        <dbReference type="ChEBI" id="CHEBI:30616"/>
        <dbReference type="ChEBI" id="CHEBI:33019"/>
        <dbReference type="ChEBI" id="CHEBI:57912"/>
        <dbReference type="ChEBI" id="CHEBI:78442"/>
        <dbReference type="ChEBI" id="CHEBI:78535"/>
        <dbReference type="ChEBI" id="CHEBI:456215"/>
        <dbReference type="EC" id="6.1.1.2"/>
    </reaction>
</comment>
<evidence type="ECO:0000313" key="12">
    <source>
        <dbReference type="Proteomes" id="UP000008550"/>
    </source>
</evidence>
<keyword evidence="6 10" id="KW-0648">Protein biosynthesis</keyword>
<dbReference type="Gene3D" id="1.10.240.10">
    <property type="entry name" value="Tyrosyl-Transfer RNA Synthetase"/>
    <property type="match status" value="1"/>
</dbReference>
<proteinExistence type="inferred from homology"/>